<dbReference type="EMBL" id="CP019646">
    <property type="protein sequence ID" value="AQQ72443.1"/>
    <property type="molecule type" value="Genomic_DNA"/>
</dbReference>
<protein>
    <recommendedName>
        <fullName evidence="3">PEP-CTERM protein-sorting domain-containing protein</fullName>
    </recommendedName>
</protein>
<organism evidence="1 2">
    <name type="scientific">Limihaloglobus sulfuriphilus</name>
    <dbReference type="NCBI Taxonomy" id="1851148"/>
    <lineage>
        <taxon>Bacteria</taxon>
        <taxon>Pseudomonadati</taxon>
        <taxon>Planctomycetota</taxon>
        <taxon>Phycisphaerae</taxon>
        <taxon>Sedimentisphaerales</taxon>
        <taxon>Sedimentisphaeraceae</taxon>
        <taxon>Limihaloglobus</taxon>
    </lineage>
</organism>
<sequence>MRTGILILLAAATVSFAWDEIRVSFSGDASLIESNWNTITNNDMATYSMKDHKDGSPTGISFYTGQLVEPNGSGNPNGAYERSYWTSVLDSSWTIDESSPWISTLAVSKCIAGQPGGGGSFGPVIMRFQGLDFDQEYSVEIAAARDHSFIADIRVGGTFRTTSIGTVFEHTVDDSDTADRNRFNTITDKESLSAWNYQTALQNDDWLVWDSVSPNEDGELLISSFTEDSYVFVNAIRLTPVPEPATFVVFFIGGLIARRHLAG</sequence>
<dbReference type="KEGG" id="pbas:SMSP2_02828"/>
<accession>A0A1R7T675</accession>
<dbReference type="Proteomes" id="UP000188181">
    <property type="component" value="Chromosome"/>
</dbReference>
<proteinExistence type="predicted"/>
<name>A0A1R7T675_9BACT</name>
<reference evidence="2" key="1">
    <citation type="submission" date="2017-02" db="EMBL/GenBank/DDBJ databases">
        <title>Comparative genomics and description of representatives of a novel lineage of planctomycetes thriving in anoxic sediments.</title>
        <authorList>
            <person name="Spring S."/>
            <person name="Bunk B."/>
            <person name="Sproer C."/>
        </authorList>
    </citation>
    <scope>NUCLEOTIDE SEQUENCE [LARGE SCALE GENOMIC DNA]</scope>
    <source>
        <strain evidence="2">SM-Chi-D1</strain>
    </source>
</reference>
<evidence type="ECO:0008006" key="3">
    <source>
        <dbReference type="Google" id="ProtNLM"/>
    </source>
</evidence>
<evidence type="ECO:0000313" key="2">
    <source>
        <dbReference type="Proteomes" id="UP000188181"/>
    </source>
</evidence>
<evidence type="ECO:0000313" key="1">
    <source>
        <dbReference type="EMBL" id="AQQ72443.1"/>
    </source>
</evidence>
<dbReference type="AlphaFoldDB" id="A0A1R7T675"/>
<dbReference type="OrthoDB" id="9808215at2"/>
<gene>
    <name evidence="1" type="ORF">SMSP2_02828</name>
</gene>
<keyword evidence="2" id="KW-1185">Reference proteome</keyword>
<dbReference type="RefSeq" id="WP_146684632.1">
    <property type="nucleotide sequence ID" value="NZ_CP019646.1"/>
</dbReference>